<protein>
    <submittedName>
        <fullName evidence="2">Membrane protein</fullName>
    </submittedName>
</protein>
<dbReference type="PANTHER" id="PTHR34475">
    <property type="match status" value="1"/>
</dbReference>
<evidence type="ECO:0000313" key="3">
    <source>
        <dbReference type="Proteomes" id="UP000215185"/>
    </source>
</evidence>
<name>A0A239SXW6_9STRE</name>
<dbReference type="Pfam" id="PF13413">
    <property type="entry name" value="HTH_25"/>
    <property type="match status" value="1"/>
</dbReference>
<proteinExistence type="predicted"/>
<dbReference type="AlphaFoldDB" id="A0A239SXW6"/>
<dbReference type="STRING" id="1123308.GCA_000380085_01008"/>
<dbReference type="GO" id="GO:0003677">
    <property type="term" value="F:DNA binding"/>
    <property type="evidence" value="ECO:0007669"/>
    <property type="project" value="InterPro"/>
</dbReference>
<dbReference type="RefSeq" id="WP_018373580.1">
    <property type="nucleotide sequence ID" value="NZ_LT906439.1"/>
</dbReference>
<dbReference type="PANTHER" id="PTHR34475:SF1">
    <property type="entry name" value="CYTOSKELETON PROTEIN RODZ"/>
    <property type="match status" value="1"/>
</dbReference>
<keyword evidence="1" id="KW-0812">Transmembrane</keyword>
<evidence type="ECO:0000313" key="2">
    <source>
        <dbReference type="EMBL" id="SNU90351.1"/>
    </source>
</evidence>
<dbReference type="KEGG" id="smen:SAMEA4412692_1823"/>
<dbReference type="InterPro" id="IPR050400">
    <property type="entry name" value="Bact_Cytoskel_RodZ"/>
</dbReference>
<keyword evidence="1" id="KW-0472">Membrane</keyword>
<accession>A0A239SXW6</accession>
<gene>
    <name evidence="2" type="ORF">SAMEA4412692_01823</name>
</gene>
<dbReference type="InterPro" id="IPR010982">
    <property type="entry name" value="Lambda_DNA-bd_dom_sf"/>
</dbReference>
<organism evidence="2 3">
    <name type="scientific">Streptococcus merionis</name>
    <dbReference type="NCBI Taxonomy" id="400065"/>
    <lineage>
        <taxon>Bacteria</taxon>
        <taxon>Bacillati</taxon>
        <taxon>Bacillota</taxon>
        <taxon>Bacilli</taxon>
        <taxon>Lactobacillales</taxon>
        <taxon>Streptococcaceae</taxon>
        <taxon>Streptococcus</taxon>
    </lineage>
</organism>
<reference evidence="2 3" key="1">
    <citation type="submission" date="2017-06" db="EMBL/GenBank/DDBJ databases">
        <authorList>
            <consortium name="Pathogen Informatics"/>
        </authorList>
    </citation>
    <scope>NUCLEOTIDE SEQUENCE [LARGE SCALE GENOMIC DNA]</scope>
    <source>
        <strain evidence="2 3">NCTC13788</strain>
    </source>
</reference>
<dbReference type="EMBL" id="LT906439">
    <property type="protein sequence ID" value="SNU90351.1"/>
    <property type="molecule type" value="Genomic_DNA"/>
</dbReference>
<dbReference type="OrthoDB" id="9797543at2"/>
<keyword evidence="3" id="KW-1185">Reference proteome</keyword>
<dbReference type="eggNOG" id="COG1426">
    <property type="taxonomic scope" value="Bacteria"/>
</dbReference>
<dbReference type="Proteomes" id="UP000215185">
    <property type="component" value="Chromosome 1"/>
</dbReference>
<dbReference type="SUPFAM" id="SSF47413">
    <property type="entry name" value="lambda repressor-like DNA-binding domains"/>
    <property type="match status" value="1"/>
</dbReference>
<keyword evidence="1" id="KW-1133">Transmembrane helix</keyword>
<sequence length="279" mass="31002">MAELTIGQVLKAAREDLQISISDANRHLKTHRRYIRALEKDQFETIPGNNQARKLLVRYAEFLELDVEMIMDAFDSHSRLRVYEVGADKPRYVRSKLGRSGQSHWGDVLLILLSLVILSFIGYTVWSYQQSDEQTSIVDNEPTLTEPTVSEVVESKTDEASQFPTETSETQDTQSLDITLTPTVNPTTITVNQAPDKIELTLSVKDSESWVAVSNTELASGITLSAEEQTATVLIDKMLTPSVILSIGVVKGLKLTINGQNIDLSSITVQPTALTLYFN</sequence>
<feature type="transmembrane region" description="Helical" evidence="1">
    <location>
        <begin position="104"/>
        <end position="126"/>
    </location>
</feature>
<dbReference type="Gene3D" id="1.10.260.40">
    <property type="entry name" value="lambda repressor-like DNA-binding domains"/>
    <property type="match status" value="1"/>
</dbReference>
<evidence type="ECO:0000256" key="1">
    <source>
        <dbReference type="SAM" id="Phobius"/>
    </source>
</evidence>